<evidence type="ECO:0000313" key="5">
    <source>
        <dbReference type="EMBL" id="EEQ34378.1"/>
    </source>
</evidence>
<dbReference type="RefSeq" id="XP_002843414.1">
    <property type="nucleotide sequence ID" value="XM_002843368.1"/>
</dbReference>
<dbReference type="EMBL" id="DS995707">
    <property type="protein sequence ID" value="EEQ34378.1"/>
    <property type="molecule type" value="Genomic_DNA"/>
</dbReference>
<keyword evidence="6" id="KW-1185">Reference proteome</keyword>
<dbReference type="OMA" id="ITSHIVC"/>
<dbReference type="PROSITE" id="PS51808">
    <property type="entry name" value="CHCH"/>
    <property type="match status" value="1"/>
</dbReference>
<evidence type="ECO:0000256" key="3">
    <source>
        <dbReference type="ARBA" id="ARBA00023128"/>
    </source>
</evidence>
<dbReference type="GeneID" id="9225488"/>
<evidence type="ECO:0000313" key="6">
    <source>
        <dbReference type="Proteomes" id="UP000002035"/>
    </source>
</evidence>
<dbReference type="OrthoDB" id="9971592at2759"/>
<gene>
    <name evidence="5" type="ORF">MCYG_07197</name>
</gene>
<evidence type="ECO:0000256" key="1">
    <source>
        <dbReference type="ARBA" id="ARBA00003875"/>
    </source>
</evidence>
<dbReference type="STRING" id="554155.C5FXY0"/>
<name>C5FXY0_ARTOC</name>
<sequence length="99" mass="11575">MSSADKQTDSQNIFNKAEPRFRKYVLLNYMSPSRCLYNHLSSSKSASEYMDPCQEFADRSIKCMRRNNGDRDMCTDYFQAYRDCKKAWLNQKKSKGSAS</sequence>
<keyword evidence="3" id="KW-0496">Mitochondrion</keyword>
<dbReference type="SUPFAM" id="SSF47072">
    <property type="entry name" value="Cysteine alpha-hairpin motif"/>
    <property type="match status" value="1"/>
</dbReference>
<organism evidence="5 6">
    <name type="scientific">Arthroderma otae (strain ATCC MYA-4605 / CBS 113480)</name>
    <name type="common">Microsporum canis</name>
    <dbReference type="NCBI Taxonomy" id="554155"/>
    <lineage>
        <taxon>Eukaryota</taxon>
        <taxon>Fungi</taxon>
        <taxon>Dikarya</taxon>
        <taxon>Ascomycota</taxon>
        <taxon>Pezizomycotina</taxon>
        <taxon>Eurotiomycetes</taxon>
        <taxon>Eurotiomycetidae</taxon>
        <taxon>Onygenales</taxon>
        <taxon>Arthrodermataceae</taxon>
        <taxon>Microsporum</taxon>
    </lineage>
</organism>
<dbReference type="Gene3D" id="1.10.287.1130">
    <property type="entry name" value="CytochromE C oxidase copper chaperone"/>
    <property type="match status" value="1"/>
</dbReference>
<proteinExistence type="predicted"/>
<dbReference type="eggNOG" id="KOG4618">
    <property type="taxonomic scope" value="Eukaryota"/>
</dbReference>
<dbReference type="VEuPathDB" id="FungiDB:MCYG_07197"/>
<dbReference type="HOGENOM" id="CLU_157422_1_0_1"/>
<dbReference type="GO" id="GO:0033108">
    <property type="term" value="P:mitochondrial respiratory chain complex assembly"/>
    <property type="evidence" value="ECO:0007669"/>
    <property type="project" value="TreeGrafter"/>
</dbReference>
<dbReference type="PANTHER" id="PTHR46811">
    <property type="entry name" value="COILED-COIL-HELIX-COILED-COIL-HELIX DOMAIN-CONTAINING PROTEIN 7"/>
    <property type="match status" value="1"/>
</dbReference>
<protein>
    <submittedName>
        <fullName evidence="5">Cytochrome c oxidase-assembly factor COX23</fullName>
    </submittedName>
</protein>
<comment type="subcellular location">
    <subcellularLocation>
        <location evidence="2">Mitochondrion intermembrane space</location>
    </subcellularLocation>
</comment>
<comment type="function">
    <text evidence="1">Required for the assembly of cytochrome c oxidase.</text>
</comment>
<dbReference type="InterPro" id="IPR051040">
    <property type="entry name" value="COX23"/>
</dbReference>
<dbReference type="InterPro" id="IPR009069">
    <property type="entry name" value="Cys_alpha_HP_mot_SF"/>
</dbReference>
<keyword evidence="4" id="KW-1015">Disulfide bond</keyword>
<reference evidence="6" key="1">
    <citation type="journal article" date="2012" name="MBio">
        <title>Comparative genome analysis of Trichophyton rubrum and related dermatophytes reveals candidate genes involved in infection.</title>
        <authorList>
            <person name="Martinez D.A."/>
            <person name="Oliver B.G."/>
            <person name="Graeser Y."/>
            <person name="Goldberg J.M."/>
            <person name="Li W."/>
            <person name="Martinez-Rossi N.M."/>
            <person name="Monod M."/>
            <person name="Shelest E."/>
            <person name="Barton R.C."/>
            <person name="Birch E."/>
            <person name="Brakhage A.A."/>
            <person name="Chen Z."/>
            <person name="Gurr S.J."/>
            <person name="Heiman D."/>
            <person name="Heitman J."/>
            <person name="Kosti I."/>
            <person name="Rossi A."/>
            <person name="Saif S."/>
            <person name="Samalova M."/>
            <person name="Saunders C.W."/>
            <person name="Shea T."/>
            <person name="Summerbell R.C."/>
            <person name="Xu J."/>
            <person name="Young S."/>
            <person name="Zeng Q."/>
            <person name="Birren B.W."/>
            <person name="Cuomo C.A."/>
            <person name="White T.C."/>
        </authorList>
    </citation>
    <scope>NUCLEOTIDE SEQUENCE [LARGE SCALE GENOMIC DNA]</scope>
    <source>
        <strain evidence="6">ATCC MYA-4605 / CBS 113480</strain>
    </source>
</reference>
<dbReference type="PANTHER" id="PTHR46811:SF1">
    <property type="entry name" value="COILED-COIL-HELIX-COILED-COIL-HELIX DOMAIN-CONTAINING PROTEIN 7"/>
    <property type="match status" value="1"/>
</dbReference>
<accession>C5FXY0</accession>
<evidence type="ECO:0000256" key="4">
    <source>
        <dbReference type="ARBA" id="ARBA00023157"/>
    </source>
</evidence>
<dbReference type="AlphaFoldDB" id="C5FXY0"/>
<dbReference type="GO" id="GO:0005758">
    <property type="term" value="C:mitochondrial intermembrane space"/>
    <property type="evidence" value="ECO:0007669"/>
    <property type="project" value="UniProtKB-SubCell"/>
</dbReference>
<evidence type="ECO:0000256" key="2">
    <source>
        <dbReference type="ARBA" id="ARBA00004569"/>
    </source>
</evidence>
<dbReference type="Proteomes" id="UP000002035">
    <property type="component" value="Unassembled WGS sequence"/>
</dbReference>